<name>A0A0C9VPH5_SPHS4</name>
<dbReference type="AlphaFoldDB" id="A0A0C9VPH5"/>
<dbReference type="EMBL" id="KN837147">
    <property type="protein sequence ID" value="KIJ40050.1"/>
    <property type="molecule type" value="Genomic_DNA"/>
</dbReference>
<evidence type="ECO:0000313" key="1">
    <source>
        <dbReference type="EMBL" id="KIJ40050.1"/>
    </source>
</evidence>
<dbReference type="Proteomes" id="UP000054279">
    <property type="component" value="Unassembled WGS sequence"/>
</dbReference>
<protein>
    <submittedName>
        <fullName evidence="1">Uncharacterized protein</fullName>
    </submittedName>
</protein>
<gene>
    <name evidence="1" type="ORF">M422DRAFT_257120</name>
</gene>
<dbReference type="HOGENOM" id="CLU_003703_3_1_1"/>
<proteinExistence type="predicted"/>
<evidence type="ECO:0000313" key="2">
    <source>
        <dbReference type="Proteomes" id="UP000054279"/>
    </source>
</evidence>
<accession>A0A0C9VPH5</accession>
<keyword evidence="2" id="KW-1185">Reference proteome</keyword>
<reference evidence="1 2" key="1">
    <citation type="submission" date="2014-06" db="EMBL/GenBank/DDBJ databases">
        <title>Evolutionary Origins and Diversification of the Mycorrhizal Mutualists.</title>
        <authorList>
            <consortium name="DOE Joint Genome Institute"/>
            <consortium name="Mycorrhizal Genomics Consortium"/>
            <person name="Kohler A."/>
            <person name="Kuo A."/>
            <person name="Nagy L.G."/>
            <person name="Floudas D."/>
            <person name="Copeland A."/>
            <person name="Barry K.W."/>
            <person name="Cichocki N."/>
            <person name="Veneault-Fourrey C."/>
            <person name="LaButti K."/>
            <person name="Lindquist E.A."/>
            <person name="Lipzen A."/>
            <person name="Lundell T."/>
            <person name="Morin E."/>
            <person name="Murat C."/>
            <person name="Riley R."/>
            <person name="Ohm R."/>
            <person name="Sun H."/>
            <person name="Tunlid A."/>
            <person name="Henrissat B."/>
            <person name="Grigoriev I.V."/>
            <person name="Hibbett D.S."/>
            <person name="Martin F."/>
        </authorList>
    </citation>
    <scope>NUCLEOTIDE SEQUENCE [LARGE SCALE GENOMIC DNA]</scope>
    <source>
        <strain evidence="1 2">SS14</strain>
    </source>
</reference>
<sequence>MVTKLKVESASKDGSQFRPRLIEAPSRVAILKKIRDEETPVTLRAGKKQSARSARLIASVGINMGLDLEMRQQNLRQKLLMRKNPTDRQELDLDDSRRKLSRHIDTWYAGLSDFMPPDALQEPLATDAAPEKAKLSLPSDFDRENYERLGLITLADTEFLLRQGQANDALKHLRESLGLKSFLVRRNHSVATGQIAKRRSETEIENADRRVQKWAEVYCRAFNAMGKLKPLGDDGNHGRGQMRELVNNDLIMLSSWMEEHRRWREKGEVAEAEAAKQGKGRQELPWIWKMQFGTTKPNRDKVSDTVEQWTTEAMRIEWLHAHANVARFEEEMKLLEAESERVGKTFRFHQKKWLVKGLQLMQEVVKEAEERQSEDPARVVRGKLAYAHRQANVFKRLAVVAEEKYAAVQLEKIKMGI</sequence>
<organism evidence="1 2">
    <name type="scientific">Sphaerobolus stellatus (strain SS14)</name>
    <dbReference type="NCBI Taxonomy" id="990650"/>
    <lineage>
        <taxon>Eukaryota</taxon>
        <taxon>Fungi</taxon>
        <taxon>Dikarya</taxon>
        <taxon>Basidiomycota</taxon>
        <taxon>Agaricomycotina</taxon>
        <taxon>Agaricomycetes</taxon>
        <taxon>Phallomycetidae</taxon>
        <taxon>Geastrales</taxon>
        <taxon>Sphaerobolaceae</taxon>
        <taxon>Sphaerobolus</taxon>
    </lineage>
</organism>
<dbReference type="OrthoDB" id="2675723at2759"/>